<protein>
    <recommendedName>
        <fullName evidence="3">PRTRC system protein F</fullName>
    </recommendedName>
</protein>
<dbReference type="RefSeq" id="WP_035941834.1">
    <property type="nucleotide sequence ID" value="NZ_CADFFX010000025.1"/>
</dbReference>
<dbReference type="Pfam" id="PF14456">
    <property type="entry name" value="alpha-hel2"/>
    <property type="match status" value="1"/>
</dbReference>
<evidence type="ECO:0000313" key="1">
    <source>
        <dbReference type="EMBL" id="KDR40780.1"/>
    </source>
</evidence>
<dbReference type="NCBIfam" id="TIGR03742">
    <property type="entry name" value="PRTRC_F"/>
    <property type="match status" value="1"/>
</dbReference>
<dbReference type="EMBL" id="JFHC01000035">
    <property type="protein sequence ID" value="KDR40780.1"/>
    <property type="molecule type" value="Genomic_DNA"/>
</dbReference>
<sequence>MLFDPRASGSEVAVSGKCWQSQRSSVAGRGPAHDFLTLPAFGTDVSTNAVMRWKADQDVASLVAAHFESGLLKAGDVPNFKGAGHALAHGFFAWATRNKPPFRRLNFNFVLCDVDAVLEEIQYQYDSRDFSPESALYLGIEIPQENVFEIGPRAAKLRRLHPRLVSTAMVLINRAAGRTLWVRTPDEFLGMFASWYWDGDPHTSDEDAKEVLEDRFGEDEEEMEHYLPSVVRPELCPDDMDVCTWNSGSRRFGQKPALGVAALRRLQRFSSGWVRQLCRDLEVLTLMLRAAGNRSLFNCAYQPECAYAASTLIVEDGPRIGELLDSHYEHLASSGDGSLYYGFIPFASTPDAIRTQYADWSMGLSILGQLDRVLAGLSA</sequence>
<dbReference type="AlphaFoldDB" id="A0A069PJM4"/>
<dbReference type="InterPro" id="IPR022283">
    <property type="entry name" value="PRTRC_protein-F"/>
</dbReference>
<reference evidence="1 2" key="1">
    <citation type="submission" date="2014-03" db="EMBL/GenBank/DDBJ databases">
        <title>Draft Genome Sequences of Four Burkholderia Strains.</title>
        <authorList>
            <person name="Liu X.Y."/>
            <person name="Li C.X."/>
            <person name="Xu J.H."/>
        </authorList>
    </citation>
    <scope>NUCLEOTIDE SEQUENCE [LARGE SCALE GENOMIC DNA]</scope>
    <source>
        <strain evidence="1 2">DSM 50014</strain>
    </source>
</reference>
<evidence type="ECO:0000313" key="2">
    <source>
        <dbReference type="Proteomes" id="UP000027466"/>
    </source>
</evidence>
<gene>
    <name evidence="1" type="ORF">BG61_22530</name>
</gene>
<keyword evidence="2" id="KW-1185">Reference proteome</keyword>
<name>A0A069PJM4_9BURK</name>
<dbReference type="Proteomes" id="UP000027466">
    <property type="component" value="Unassembled WGS sequence"/>
</dbReference>
<organism evidence="1 2">
    <name type="scientific">Caballeronia glathei</name>
    <dbReference type="NCBI Taxonomy" id="60547"/>
    <lineage>
        <taxon>Bacteria</taxon>
        <taxon>Pseudomonadati</taxon>
        <taxon>Pseudomonadota</taxon>
        <taxon>Betaproteobacteria</taxon>
        <taxon>Burkholderiales</taxon>
        <taxon>Burkholderiaceae</taxon>
        <taxon>Caballeronia</taxon>
    </lineage>
</organism>
<evidence type="ECO:0008006" key="3">
    <source>
        <dbReference type="Google" id="ProtNLM"/>
    </source>
</evidence>
<comment type="caution">
    <text evidence="1">The sequence shown here is derived from an EMBL/GenBank/DDBJ whole genome shotgun (WGS) entry which is preliminary data.</text>
</comment>
<proteinExistence type="predicted"/>
<accession>A0A069PJM4</accession>